<dbReference type="PANTHER" id="PTHR36984">
    <property type="entry name" value="CRISPR-ASSOCIATED ENDORIBONUCLEASE CAS6 1"/>
    <property type="match status" value="1"/>
</dbReference>
<keyword evidence="5" id="KW-0614">Plasmid</keyword>
<accession>A0A1J0LXS4</accession>
<dbReference type="GO" id="GO:0051607">
    <property type="term" value="P:defense response to virus"/>
    <property type="evidence" value="ECO:0007669"/>
    <property type="project" value="UniProtKB-KW"/>
</dbReference>
<keyword evidence="2" id="KW-0694">RNA-binding</keyword>
<evidence type="ECO:0000256" key="2">
    <source>
        <dbReference type="ARBA" id="ARBA00022884"/>
    </source>
</evidence>
<dbReference type="CDD" id="cd21140">
    <property type="entry name" value="Cas6_I-like"/>
    <property type="match status" value="1"/>
</dbReference>
<dbReference type="GO" id="GO:0003723">
    <property type="term" value="F:RNA binding"/>
    <property type="evidence" value="ECO:0007669"/>
    <property type="project" value="UniProtKB-KW"/>
</dbReference>
<sequence>MDGRPLKLFVFSRLSPLHLGEDRRFHPEGQEVRFFLASPLPGLLEAFLRPLQETGELVLYGRPWPLRLLEPLPLPEPQDFLQVKALSPITVYRTVGRETHYLSPEDPDFSPLLEANLNRKAKALHLPPGRVRVVPLGGNTSRMERYKGFWVKGWIGQFALLGDPHLLHLALTAGLGAKNPQGFGFVRESQRRSSKSYIPGPW</sequence>
<dbReference type="Pfam" id="PF01881">
    <property type="entry name" value="Cas_Cas6_C"/>
    <property type="match status" value="1"/>
</dbReference>
<evidence type="ECO:0000259" key="4">
    <source>
        <dbReference type="Pfam" id="PF01881"/>
    </source>
</evidence>
<dbReference type="InterPro" id="IPR010156">
    <property type="entry name" value="CRISPR-assoc_prot_Cas6"/>
</dbReference>
<dbReference type="AlphaFoldDB" id="A0A1J0LXS4"/>
<dbReference type="InterPro" id="IPR049435">
    <property type="entry name" value="Cas_Cas6_C"/>
</dbReference>
<dbReference type="Proteomes" id="UP000182993">
    <property type="component" value="Plasmid pTB1"/>
</dbReference>
<dbReference type="RefSeq" id="WP_071678095.1">
    <property type="nucleotide sequence ID" value="NZ_CP016313.1"/>
</dbReference>
<gene>
    <name evidence="5" type="ORF">A0O31_02378</name>
</gene>
<keyword evidence="3" id="KW-0051">Antiviral defense</keyword>
<dbReference type="KEGG" id="tbc:A0O31_02378"/>
<evidence type="ECO:0000313" key="6">
    <source>
        <dbReference type="Proteomes" id="UP000182993"/>
    </source>
</evidence>
<comment type="similarity">
    <text evidence="1">Belongs to the CRISPR-associated protein Cas6/Cse3/CasE family.</text>
</comment>
<evidence type="ECO:0000256" key="1">
    <source>
        <dbReference type="ARBA" id="ARBA00005937"/>
    </source>
</evidence>
<evidence type="ECO:0000256" key="3">
    <source>
        <dbReference type="ARBA" id="ARBA00023118"/>
    </source>
</evidence>
<dbReference type="GO" id="GO:0016788">
    <property type="term" value="F:hydrolase activity, acting on ester bonds"/>
    <property type="evidence" value="ECO:0007669"/>
    <property type="project" value="InterPro"/>
</dbReference>
<feature type="domain" description="CRISPR associated protein Cas6 C-terminal" evidence="4">
    <location>
        <begin position="80"/>
        <end position="186"/>
    </location>
</feature>
<dbReference type="PANTHER" id="PTHR36984:SF1">
    <property type="entry name" value="CRISPR-ASSOCIATED ENDORIBONUCLEASE CAS6 1"/>
    <property type="match status" value="1"/>
</dbReference>
<organism evidence="5 6">
    <name type="scientific">Thermus brockianus</name>
    <dbReference type="NCBI Taxonomy" id="56956"/>
    <lineage>
        <taxon>Bacteria</taxon>
        <taxon>Thermotogati</taxon>
        <taxon>Deinococcota</taxon>
        <taxon>Deinococci</taxon>
        <taxon>Thermales</taxon>
        <taxon>Thermaceae</taxon>
        <taxon>Thermus</taxon>
    </lineage>
</organism>
<proteinExistence type="inferred from homology"/>
<name>A0A1J0LXS4_THEBO</name>
<protein>
    <submittedName>
        <fullName evidence="5">CRISPR associated protein Cas6</fullName>
    </submittedName>
</protein>
<reference evidence="6" key="1">
    <citation type="submission" date="2016-06" db="EMBL/GenBank/DDBJ databases">
        <title>Whole genome sequencing of Thermus brockianus strain GE-1.</title>
        <authorList>
            <person name="Schaefers C."/>
            <person name="Blank S."/>
            <person name="Wiebusch S."/>
            <person name="Elleuche S."/>
            <person name="Antranikian G."/>
        </authorList>
    </citation>
    <scope>NUCLEOTIDE SEQUENCE [LARGE SCALE GENOMIC DNA]</scope>
    <source>
        <strain evidence="6">GE-1</strain>
        <plasmid evidence="6">ptb1</plasmid>
    </source>
</reference>
<geneLocation type="plasmid" evidence="6">
    <name>ptb1</name>
</geneLocation>
<dbReference type="Gene3D" id="3.30.70.1900">
    <property type="match status" value="1"/>
</dbReference>
<evidence type="ECO:0000313" key="5">
    <source>
        <dbReference type="EMBL" id="APD10403.1"/>
    </source>
</evidence>
<dbReference type="OrthoDB" id="9797488at2"/>
<dbReference type="EMBL" id="CP016313">
    <property type="protein sequence ID" value="APD10403.1"/>
    <property type="molecule type" value="Genomic_DNA"/>
</dbReference>
<dbReference type="NCBIfam" id="TIGR01877">
    <property type="entry name" value="cas_cas6"/>
    <property type="match status" value="1"/>
</dbReference>